<feature type="domain" description="Zinc finger PHD-type" evidence="5">
    <location>
        <begin position="439"/>
        <end position="497"/>
    </location>
</feature>
<evidence type="ECO:0000256" key="4">
    <source>
        <dbReference type="ARBA" id="ARBA00022833"/>
    </source>
</evidence>
<feature type="domain" description="Zinc finger PHD-type" evidence="5">
    <location>
        <begin position="31"/>
        <end position="95"/>
    </location>
</feature>
<protein>
    <recommendedName>
        <fullName evidence="5">Zinc finger PHD-type domain-containing protein</fullName>
    </recommendedName>
</protein>
<keyword evidence="3" id="KW-0863">Zinc-finger</keyword>
<dbReference type="PROSITE" id="PS01359">
    <property type="entry name" value="ZF_PHD_1"/>
    <property type="match status" value="1"/>
</dbReference>
<dbReference type="Pfam" id="PF03107">
    <property type="entry name" value="C1_2"/>
    <property type="match status" value="8"/>
</dbReference>
<dbReference type="InterPro" id="IPR053192">
    <property type="entry name" value="Vacuole_Formation_Reg"/>
</dbReference>
<feature type="domain" description="Zinc finger PHD-type" evidence="5">
    <location>
        <begin position="548"/>
        <end position="655"/>
    </location>
</feature>
<keyword evidence="1" id="KW-0479">Metal-binding</keyword>
<evidence type="ECO:0000256" key="3">
    <source>
        <dbReference type="ARBA" id="ARBA00022771"/>
    </source>
</evidence>
<evidence type="ECO:0000256" key="1">
    <source>
        <dbReference type="ARBA" id="ARBA00022723"/>
    </source>
</evidence>
<accession>A0A7J9DV52</accession>
<dbReference type="PANTHER" id="PTHR32410:SF169">
    <property type="entry name" value="C1 DOMAIN FAMILY PROTEIN, PUTATIVE-RELATED"/>
    <property type="match status" value="1"/>
</dbReference>
<keyword evidence="7" id="KW-1185">Reference proteome</keyword>
<reference evidence="6 7" key="1">
    <citation type="journal article" date="2019" name="Genome Biol. Evol.">
        <title>Insights into the evolution of the New World diploid cottons (Gossypium, subgenus Houzingenia) based on genome sequencing.</title>
        <authorList>
            <person name="Grover C.E."/>
            <person name="Arick M.A. 2nd"/>
            <person name="Thrash A."/>
            <person name="Conover J.L."/>
            <person name="Sanders W.S."/>
            <person name="Peterson D.G."/>
            <person name="Frelichowski J.E."/>
            <person name="Scheffler J.A."/>
            <person name="Scheffler B.E."/>
            <person name="Wendel J.F."/>
        </authorList>
    </citation>
    <scope>NUCLEOTIDE SEQUENCE [LARGE SCALE GENOMIC DNA]</scope>
    <source>
        <strain evidence="6">8</strain>
        <tissue evidence="6">Leaf</tissue>
    </source>
</reference>
<dbReference type="PANTHER" id="PTHR32410">
    <property type="entry name" value="CYSTEINE/HISTIDINE-RICH C1 DOMAIN FAMILY PROTEIN"/>
    <property type="match status" value="1"/>
</dbReference>
<proteinExistence type="predicted"/>
<dbReference type="InterPro" id="IPR004146">
    <property type="entry name" value="DC1"/>
</dbReference>
<sequence>MEESNNYGHQHPLLLILNQDQLIYNQSGVTDCSRCGEKVSTPCLCCAEHCGFYLHKVCAGAPLELNHPFHLNHPLLLMQNAPYSSAGDYICTFCRKGGNDFVYHCSCELDFHIKCALFTFNIAENNLKELEHVALQHPLVFTENGDEELEDVAKCFVCWEPLAKYTHFSPDCGFNLHEKCAKLPFKLNHVCHRKLPLVLQFNSQRLPCKICGETNREGIGFVYGCSPCKFVVHIECASQSSLQVIKSTNHEHPFALFLRQVPFTCDACGEEVSAPCFCCAEHCGFYLHKVCAEAPLELNHPFHHDHPLLLMQNAPYSSGGYYACDFCDKEDNKFVYHCPCGLDFHIKCALFTFNIAENNLKELEHVPLQDPLVSTENGDELEDVSKCFGCREPLAKYTHFSPDYGFNLHEKCAKLPFKLNHMLHREHPLVLQFNSERLSCKICLVTRRREFVYGCSPCKIAIHIECVSPSPIIEDKSHPHPFTLFLRRLPFICDACGVEGNYAAYICCTCNIIVHKECNSLPCIIISKWHDHRIYHKYFLPRDFRNSDCDICHDKVNPELGCYCCSHCNITFHARCVTEDKYSYSIPSREDEDEISNESSITVLEWNDAKEATKIKHFKHMHNLMLSASVGGYENSCDGCMLPISDPFYYCSQCDFFLHKACAELLRMKRVWHHTYCKQPHILISDKVFQCEMCFHKSNAFAYECSECQSRTCLRCVIALTPGARTCLKHEHPLRFYREYKGKYNACSCFSWRAFCCKDCNFVLHLGCFSLPITAQHKCDEHFLSLTHHDDNNYSESHYCDICEKSRDSNSWFYHCAICDTSAHVGCVLGKYPFLKLKSIYEEKDHPHPLTIVKKEYYYPDCDKCDKPCEDLALECSKSECKYIVHWNCAAPNFLQCVLLSGGSNSEEGEMVEPENYGHQHPLLLLLNEEQLIDNQSGVADCSKCGEVSALCFSCTENCGFYLHKICADAPLKLNHPFHRDHPLDLMHHSFLIKNLAY</sequence>
<dbReference type="AlphaFoldDB" id="A0A7J9DV52"/>
<dbReference type="SMART" id="SM00249">
    <property type="entry name" value="PHD"/>
    <property type="match status" value="6"/>
</dbReference>
<dbReference type="InterPro" id="IPR046349">
    <property type="entry name" value="C1-like_sf"/>
</dbReference>
<dbReference type="SUPFAM" id="SSF57889">
    <property type="entry name" value="Cysteine-rich domain"/>
    <property type="match status" value="9"/>
</dbReference>
<keyword evidence="4" id="KW-0862">Zinc</keyword>
<keyword evidence="2" id="KW-0677">Repeat</keyword>
<dbReference type="EMBL" id="JABEZW010000005">
    <property type="protein sequence ID" value="MBA0764630.1"/>
    <property type="molecule type" value="Genomic_DNA"/>
</dbReference>
<evidence type="ECO:0000313" key="6">
    <source>
        <dbReference type="EMBL" id="MBA0764630.1"/>
    </source>
</evidence>
<evidence type="ECO:0000313" key="7">
    <source>
        <dbReference type="Proteomes" id="UP000593568"/>
    </source>
</evidence>
<gene>
    <name evidence="6" type="ORF">Gotri_013961</name>
</gene>
<comment type="caution">
    <text evidence="6">The sequence shown here is derived from an EMBL/GenBank/DDBJ whole genome shotgun (WGS) entry which is preliminary data.</text>
</comment>
<evidence type="ECO:0000256" key="2">
    <source>
        <dbReference type="ARBA" id="ARBA00022737"/>
    </source>
</evidence>
<dbReference type="InterPro" id="IPR001965">
    <property type="entry name" value="Znf_PHD"/>
</dbReference>
<dbReference type="Proteomes" id="UP000593568">
    <property type="component" value="Unassembled WGS sequence"/>
</dbReference>
<organism evidence="6 7">
    <name type="scientific">Gossypium trilobum</name>
    <dbReference type="NCBI Taxonomy" id="34281"/>
    <lineage>
        <taxon>Eukaryota</taxon>
        <taxon>Viridiplantae</taxon>
        <taxon>Streptophyta</taxon>
        <taxon>Embryophyta</taxon>
        <taxon>Tracheophyta</taxon>
        <taxon>Spermatophyta</taxon>
        <taxon>Magnoliopsida</taxon>
        <taxon>eudicotyledons</taxon>
        <taxon>Gunneridae</taxon>
        <taxon>Pentapetalae</taxon>
        <taxon>rosids</taxon>
        <taxon>malvids</taxon>
        <taxon>Malvales</taxon>
        <taxon>Malvaceae</taxon>
        <taxon>Malvoideae</taxon>
        <taxon>Gossypium</taxon>
    </lineage>
</organism>
<name>A0A7J9DV52_9ROSI</name>
<feature type="domain" description="Zinc finger PHD-type" evidence="5">
    <location>
        <begin position="264"/>
        <end position="328"/>
    </location>
</feature>
<dbReference type="GO" id="GO:0008270">
    <property type="term" value="F:zinc ion binding"/>
    <property type="evidence" value="ECO:0007669"/>
    <property type="project" value="UniProtKB-KW"/>
</dbReference>
<evidence type="ECO:0000259" key="5">
    <source>
        <dbReference type="SMART" id="SM00249"/>
    </source>
</evidence>
<feature type="domain" description="Zinc finger PHD-type" evidence="5">
    <location>
        <begin position="799"/>
        <end position="866"/>
    </location>
</feature>
<dbReference type="InterPro" id="IPR019786">
    <property type="entry name" value="Zinc_finger_PHD-type_CS"/>
</dbReference>
<feature type="domain" description="Zinc finger PHD-type" evidence="5">
    <location>
        <begin position="207"/>
        <end position="251"/>
    </location>
</feature>